<comment type="caution">
    <text evidence="1">The sequence shown here is derived from an EMBL/GenBank/DDBJ whole genome shotgun (WGS) entry which is preliminary data.</text>
</comment>
<dbReference type="RefSeq" id="WP_123185637.1">
    <property type="nucleotide sequence ID" value="NZ_CAOKAH010000012.1"/>
</dbReference>
<name>A0A7W5D426_9ACTN</name>
<protein>
    <submittedName>
        <fullName evidence="1">Uncharacterized protein</fullName>
    </submittedName>
</protein>
<reference evidence="1 2" key="1">
    <citation type="submission" date="2020-08" db="EMBL/GenBank/DDBJ databases">
        <title>Sequencing the genomes of 1000 actinobacteria strains.</title>
        <authorList>
            <person name="Klenk H.-P."/>
        </authorList>
    </citation>
    <scope>NUCLEOTIDE SEQUENCE [LARGE SCALE GENOMIC DNA]</scope>
    <source>
        <strain evidence="1 2">DSM 22242</strain>
    </source>
</reference>
<dbReference type="Proteomes" id="UP000530850">
    <property type="component" value="Unassembled WGS sequence"/>
</dbReference>
<dbReference type="GeneID" id="93356939"/>
<accession>A0A7W5D426</accession>
<dbReference type="EMBL" id="JACHYA010000005">
    <property type="protein sequence ID" value="MBB3171790.1"/>
    <property type="molecule type" value="Genomic_DNA"/>
</dbReference>
<dbReference type="AlphaFoldDB" id="A0A7W5D426"/>
<evidence type="ECO:0000313" key="2">
    <source>
        <dbReference type="Proteomes" id="UP000530850"/>
    </source>
</evidence>
<sequence>MAASRRNGKKLETKYPGTVVADKAALKVLLCGFVDSMEEGSDDYVRFCDIAMTMTGVQRPEGGLSERFAESAYWTGTGRPGDPLRASEHAKLVQSLLGGVPYAGEGR</sequence>
<evidence type="ECO:0000313" key="1">
    <source>
        <dbReference type="EMBL" id="MBB3171790.1"/>
    </source>
</evidence>
<gene>
    <name evidence="1" type="ORF">FHR31_001616</name>
</gene>
<organism evidence="1 2">
    <name type="scientific">Parvibacter caecicola</name>
    <dbReference type="NCBI Taxonomy" id="747645"/>
    <lineage>
        <taxon>Bacteria</taxon>
        <taxon>Bacillati</taxon>
        <taxon>Actinomycetota</taxon>
        <taxon>Coriobacteriia</taxon>
        <taxon>Coriobacteriales</taxon>
        <taxon>Coriobacteriaceae</taxon>
        <taxon>Parvibacter</taxon>
    </lineage>
</organism>
<proteinExistence type="predicted"/>